<feature type="transmembrane region" description="Helical" evidence="10">
    <location>
        <begin position="158"/>
        <end position="180"/>
    </location>
</feature>
<evidence type="ECO:0000259" key="12">
    <source>
        <dbReference type="PROSITE" id="PS50929"/>
    </source>
</evidence>
<dbReference type="InterPro" id="IPR036640">
    <property type="entry name" value="ABC1_TM_sf"/>
</dbReference>
<feature type="region of interest" description="Disordered" evidence="9">
    <location>
        <begin position="614"/>
        <end position="636"/>
    </location>
</feature>
<dbReference type="Pfam" id="PF00005">
    <property type="entry name" value="ABC_tran"/>
    <property type="match status" value="1"/>
</dbReference>
<dbReference type="STRING" id="989403.SAMN05421798_103292"/>
<feature type="domain" description="ABC transmembrane type-1" evidence="12">
    <location>
        <begin position="47"/>
        <end position="314"/>
    </location>
</feature>
<sequence length="636" mass="70636">MSSIYRWIMNLVDPFGPRRIDWEGKTHFQHLLGLLFLYPKQTAYLSVAVFIESTLTVLLLSFVGYLVDVLEASGTESFWQQNQWFIIGAGLCFVVLRPLFGYLYAVLLSVNLHTNIQAATRMAFFRRLIGQDMTFFQKEFAGNLASKTWMGGREVADVYSIIAVVVFPNIIFSGTIVFALGWLHPLLGGLMLLWLLLFGLVARHHIPQIKSTAKSGADSAHMVSGTVVDIYSNIQTVKLFQGDKSALNYFQKQLEEFREAIFHFKCAITNSRLSVAILGAIAMGVMGTSSLFLWQWGTISTGDIAIILGFVIRLEGKLFEVLSQVTGLFRGYGTFKSAMGIMTRPQGLTDTPNAKVFACNGGFIQFNKVTFAYGQQQNIVKDLDFTIQSGEKVGIVGYSGAGKSTVVNLLLRMYDVEDGNITIDSQDVRSVTQESLRAQIGLVTQDTSLFHRSIFDNISLGRENATLEEVREAAKRAHALEFIEGLEDNKGRKGFEAFVGERGVKLSGGQRQRIALARVFLKNPPILVLDEATSALDTKLDADIQDILNDVMKDKTTLAIAHRLTTVARMDRLIVMDKGQIVESGTHAELLAQGGLYAELWENQFYGVKEAVNVSPPSETDEMPEQKRIAQSSHMN</sequence>
<dbReference type="PANTHER" id="PTHR24221:SF203">
    <property type="entry name" value="ATP-BINDING_PERMEASE FUSION ABC TRANSPORTER-RELATED"/>
    <property type="match status" value="1"/>
</dbReference>
<reference evidence="13 14" key="1">
    <citation type="journal article" date="2016" name="Front. Microbiol.">
        <title>Comparative Genomic Analysis Reveals a Diverse Repertoire of Genes Involved in Prokaryote-Eukaryote Interactions within the Pseudovibrio Genus.</title>
        <authorList>
            <person name="Romano S."/>
            <person name="Fernandez-Guerra A."/>
            <person name="Reen F.J."/>
            <person name="Glockner F.O."/>
            <person name="Crowley S.P."/>
            <person name="O'Sullivan O."/>
            <person name="Cotter P.D."/>
            <person name="Adams C."/>
            <person name="Dobson A.D."/>
            <person name="O'Gara F."/>
        </authorList>
    </citation>
    <scope>NUCLEOTIDE SEQUENCE [LARGE SCALE GENOMIC DNA]</scope>
    <source>
        <strain evidence="13 14">Ad2</strain>
    </source>
</reference>
<dbReference type="Gene3D" id="1.20.1560.10">
    <property type="entry name" value="ABC transporter type 1, transmembrane domain"/>
    <property type="match status" value="1"/>
</dbReference>
<keyword evidence="6 13" id="KW-0067">ATP-binding</keyword>
<protein>
    <submittedName>
        <fullName evidence="13">Putative multidrug export ATP-binding/permease protein</fullName>
        <ecNumber evidence="13">3.6.3.-</ecNumber>
    </submittedName>
</protein>
<dbReference type="SUPFAM" id="SSF52540">
    <property type="entry name" value="P-loop containing nucleoside triphosphate hydrolases"/>
    <property type="match status" value="1"/>
</dbReference>
<dbReference type="InterPro" id="IPR027417">
    <property type="entry name" value="P-loop_NTPase"/>
</dbReference>
<dbReference type="GO" id="GO:0140359">
    <property type="term" value="F:ABC-type transporter activity"/>
    <property type="evidence" value="ECO:0007669"/>
    <property type="project" value="InterPro"/>
</dbReference>
<evidence type="ECO:0000313" key="13">
    <source>
        <dbReference type="EMBL" id="KZL09481.1"/>
    </source>
</evidence>
<evidence type="ECO:0000256" key="1">
    <source>
        <dbReference type="ARBA" id="ARBA00004651"/>
    </source>
</evidence>
<keyword evidence="3" id="KW-0813">Transport</keyword>
<dbReference type="Proteomes" id="UP000076577">
    <property type="component" value="Unassembled WGS sequence"/>
</dbReference>
<dbReference type="InterPro" id="IPR017871">
    <property type="entry name" value="ABC_transporter-like_CS"/>
</dbReference>
<dbReference type="GO" id="GO:0005886">
    <property type="term" value="C:plasma membrane"/>
    <property type="evidence" value="ECO:0007669"/>
    <property type="project" value="UniProtKB-SubCell"/>
</dbReference>
<keyword evidence="14" id="KW-1185">Reference proteome</keyword>
<keyword evidence="8 10" id="KW-0472">Membrane</keyword>
<keyword evidence="4 10" id="KW-0812">Transmembrane</keyword>
<feature type="transmembrane region" description="Helical" evidence="10">
    <location>
        <begin position="186"/>
        <end position="206"/>
    </location>
</feature>
<evidence type="ECO:0000256" key="4">
    <source>
        <dbReference type="ARBA" id="ARBA00022692"/>
    </source>
</evidence>
<comment type="subcellular location">
    <subcellularLocation>
        <location evidence="1">Cell membrane</location>
        <topology evidence="1">Multi-pass membrane protein</topology>
    </subcellularLocation>
</comment>
<evidence type="ECO:0000313" key="14">
    <source>
        <dbReference type="Proteomes" id="UP000076577"/>
    </source>
</evidence>
<comment type="caution">
    <text evidence="13">The sequence shown here is derived from an EMBL/GenBank/DDBJ whole genome shotgun (WGS) entry which is preliminary data.</text>
</comment>
<dbReference type="InterPro" id="IPR003439">
    <property type="entry name" value="ABC_transporter-like_ATP-bd"/>
</dbReference>
<dbReference type="SUPFAM" id="SSF90123">
    <property type="entry name" value="ABC transporter transmembrane region"/>
    <property type="match status" value="1"/>
</dbReference>
<accession>A0A161XCV3</accession>
<dbReference type="InterPro" id="IPR039421">
    <property type="entry name" value="Type_1_exporter"/>
</dbReference>
<evidence type="ECO:0000259" key="11">
    <source>
        <dbReference type="PROSITE" id="PS50893"/>
    </source>
</evidence>
<dbReference type="GO" id="GO:0005524">
    <property type="term" value="F:ATP binding"/>
    <property type="evidence" value="ECO:0007669"/>
    <property type="project" value="UniProtKB-KW"/>
</dbReference>
<dbReference type="GO" id="GO:0034040">
    <property type="term" value="F:ATPase-coupled lipid transmembrane transporter activity"/>
    <property type="evidence" value="ECO:0007669"/>
    <property type="project" value="TreeGrafter"/>
</dbReference>
<dbReference type="PATRIC" id="fig|989403.3.peg.4460"/>
<evidence type="ECO:0000256" key="7">
    <source>
        <dbReference type="ARBA" id="ARBA00022989"/>
    </source>
</evidence>
<dbReference type="RefSeq" id="WP_074882008.1">
    <property type="nucleotide sequence ID" value="NZ_FOFM01000003.1"/>
</dbReference>
<dbReference type="EC" id="3.6.3.-" evidence="13"/>
<evidence type="ECO:0000256" key="3">
    <source>
        <dbReference type="ARBA" id="ARBA00022448"/>
    </source>
</evidence>
<dbReference type="FunFam" id="3.40.50.300:FF:000287">
    <property type="entry name" value="Multidrug ABC transporter ATP-binding protein"/>
    <property type="match status" value="1"/>
</dbReference>
<dbReference type="PROSITE" id="PS00211">
    <property type="entry name" value="ABC_TRANSPORTER_1"/>
    <property type="match status" value="1"/>
</dbReference>
<dbReference type="PROSITE" id="PS50929">
    <property type="entry name" value="ABC_TM1F"/>
    <property type="match status" value="1"/>
</dbReference>
<dbReference type="OrthoDB" id="9808328at2"/>
<proteinExistence type="inferred from homology"/>
<keyword evidence="13" id="KW-0378">Hydrolase</keyword>
<dbReference type="Pfam" id="PF00664">
    <property type="entry name" value="ABC_membrane"/>
    <property type="match status" value="1"/>
</dbReference>
<dbReference type="GO" id="GO:0016887">
    <property type="term" value="F:ATP hydrolysis activity"/>
    <property type="evidence" value="ECO:0007669"/>
    <property type="project" value="InterPro"/>
</dbReference>
<dbReference type="SMART" id="SM00382">
    <property type="entry name" value="AAA"/>
    <property type="match status" value="1"/>
</dbReference>
<dbReference type="PROSITE" id="PS50893">
    <property type="entry name" value="ABC_TRANSPORTER_2"/>
    <property type="match status" value="1"/>
</dbReference>
<name>A0A161XCV3_9HYPH</name>
<evidence type="ECO:0000256" key="9">
    <source>
        <dbReference type="SAM" id="MobiDB-lite"/>
    </source>
</evidence>
<evidence type="ECO:0000256" key="6">
    <source>
        <dbReference type="ARBA" id="ARBA00022840"/>
    </source>
</evidence>
<dbReference type="EMBL" id="LMCB01000122">
    <property type="protein sequence ID" value="KZL09481.1"/>
    <property type="molecule type" value="Genomic_DNA"/>
</dbReference>
<feature type="transmembrane region" description="Helical" evidence="10">
    <location>
        <begin position="84"/>
        <end position="107"/>
    </location>
</feature>
<gene>
    <name evidence="13" type="ORF">PsAD2_04083</name>
</gene>
<evidence type="ECO:0000256" key="10">
    <source>
        <dbReference type="SAM" id="Phobius"/>
    </source>
</evidence>
<dbReference type="PANTHER" id="PTHR24221">
    <property type="entry name" value="ATP-BINDING CASSETTE SUB-FAMILY B"/>
    <property type="match status" value="1"/>
</dbReference>
<organism evidence="13 14">
    <name type="scientific">Pseudovibrio axinellae</name>
    <dbReference type="NCBI Taxonomy" id="989403"/>
    <lineage>
        <taxon>Bacteria</taxon>
        <taxon>Pseudomonadati</taxon>
        <taxon>Pseudomonadota</taxon>
        <taxon>Alphaproteobacteria</taxon>
        <taxon>Hyphomicrobiales</taxon>
        <taxon>Stappiaceae</taxon>
        <taxon>Pseudovibrio</taxon>
    </lineage>
</organism>
<dbReference type="InterPro" id="IPR011527">
    <property type="entry name" value="ABC1_TM_dom"/>
</dbReference>
<keyword evidence="7 10" id="KW-1133">Transmembrane helix</keyword>
<evidence type="ECO:0000256" key="2">
    <source>
        <dbReference type="ARBA" id="ARBA00005417"/>
    </source>
</evidence>
<dbReference type="InterPro" id="IPR003593">
    <property type="entry name" value="AAA+_ATPase"/>
</dbReference>
<dbReference type="Gene3D" id="3.40.50.300">
    <property type="entry name" value="P-loop containing nucleotide triphosphate hydrolases"/>
    <property type="match status" value="1"/>
</dbReference>
<evidence type="ECO:0000256" key="5">
    <source>
        <dbReference type="ARBA" id="ARBA00022741"/>
    </source>
</evidence>
<keyword evidence="5" id="KW-0547">Nucleotide-binding</keyword>
<feature type="domain" description="ABC transporter" evidence="11">
    <location>
        <begin position="364"/>
        <end position="603"/>
    </location>
</feature>
<evidence type="ECO:0000256" key="8">
    <source>
        <dbReference type="ARBA" id="ARBA00023136"/>
    </source>
</evidence>
<feature type="transmembrane region" description="Helical" evidence="10">
    <location>
        <begin position="273"/>
        <end position="296"/>
    </location>
</feature>
<dbReference type="AlphaFoldDB" id="A0A161XCV3"/>
<feature type="transmembrane region" description="Helical" evidence="10">
    <location>
        <begin position="43"/>
        <end position="64"/>
    </location>
</feature>
<comment type="similarity">
    <text evidence="2">Belongs to the ABC transporter superfamily.</text>
</comment>